<dbReference type="Gene3D" id="1.10.1660.10">
    <property type="match status" value="1"/>
</dbReference>
<dbReference type="EMBL" id="JAPQES010000006">
    <property type="protein sequence ID" value="MCY6372233.1"/>
    <property type="molecule type" value="Genomic_DNA"/>
</dbReference>
<evidence type="ECO:0000256" key="2">
    <source>
        <dbReference type="ARBA" id="ARBA00023125"/>
    </source>
</evidence>
<reference evidence="7" key="1">
    <citation type="submission" date="2022-12" db="EMBL/GenBank/DDBJ databases">
        <authorList>
            <person name="Wang J."/>
        </authorList>
    </citation>
    <scope>NUCLEOTIDE SEQUENCE</scope>
    <source>
        <strain evidence="7">HY-42-06</strain>
    </source>
</reference>
<evidence type="ECO:0000256" key="5">
    <source>
        <dbReference type="SAM" id="Coils"/>
    </source>
</evidence>
<dbReference type="PANTHER" id="PTHR30204:SF90">
    <property type="entry name" value="HTH-TYPE TRANSCRIPTIONAL ACTIVATOR MTA"/>
    <property type="match status" value="1"/>
</dbReference>
<dbReference type="Proteomes" id="UP001079657">
    <property type="component" value="Unassembled WGS sequence"/>
</dbReference>
<gene>
    <name evidence="7" type="ORF">OXH55_16500</name>
</gene>
<keyword evidence="2" id="KW-0238">DNA-binding</keyword>
<dbReference type="Pfam" id="PF13411">
    <property type="entry name" value="MerR_1"/>
    <property type="match status" value="1"/>
</dbReference>
<comment type="caution">
    <text evidence="7">The sequence shown here is derived from an EMBL/GenBank/DDBJ whole genome shotgun (WGS) entry which is preliminary data.</text>
</comment>
<organism evidence="7 8">
    <name type="scientific">Clostridium ganghwense</name>
    <dbReference type="NCBI Taxonomy" id="312089"/>
    <lineage>
        <taxon>Bacteria</taxon>
        <taxon>Bacillati</taxon>
        <taxon>Bacillota</taxon>
        <taxon>Clostridia</taxon>
        <taxon>Eubacteriales</taxon>
        <taxon>Clostridiaceae</taxon>
        <taxon>Clostridium</taxon>
    </lineage>
</organism>
<proteinExistence type="predicted"/>
<keyword evidence="1" id="KW-0805">Transcription regulation</keyword>
<evidence type="ECO:0000313" key="8">
    <source>
        <dbReference type="Proteomes" id="UP001079657"/>
    </source>
</evidence>
<dbReference type="InterPro" id="IPR009061">
    <property type="entry name" value="DNA-bd_dom_put_sf"/>
</dbReference>
<dbReference type="InterPro" id="IPR036244">
    <property type="entry name" value="TipA-like_antibiotic-bd"/>
</dbReference>
<dbReference type="PANTHER" id="PTHR30204">
    <property type="entry name" value="REDOX-CYCLING DRUG-SENSING TRANSCRIPTIONAL ACTIVATOR SOXR"/>
    <property type="match status" value="1"/>
</dbReference>
<dbReference type="RefSeq" id="WP_268051172.1">
    <property type="nucleotide sequence ID" value="NZ_JAPQES010000006.1"/>
</dbReference>
<dbReference type="InterPro" id="IPR012925">
    <property type="entry name" value="TipAS_dom"/>
</dbReference>
<name>A0ABT4CT32_9CLOT</name>
<dbReference type="PROSITE" id="PS50937">
    <property type="entry name" value="HTH_MERR_2"/>
    <property type="match status" value="1"/>
</dbReference>
<evidence type="ECO:0000256" key="1">
    <source>
        <dbReference type="ARBA" id="ARBA00023015"/>
    </source>
</evidence>
<accession>A0ABT4CT32</accession>
<dbReference type="InterPro" id="IPR000551">
    <property type="entry name" value="MerR-type_HTH_dom"/>
</dbReference>
<evidence type="ECO:0000256" key="4">
    <source>
        <dbReference type="ARBA" id="ARBA00023163"/>
    </source>
</evidence>
<dbReference type="Gene3D" id="1.10.490.50">
    <property type="entry name" value="Antibiotic binding domain of TipA-like multidrug resistance regulators"/>
    <property type="match status" value="1"/>
</dbReference>
<evidence type="ECO:0000313" key="7">
    <source>
        <dbReference type="EMBL" id="MCY6372233.1"/>
    </source>
</evidence>
<keyword evidence="3" id="KW-0010">Activator</keyword>
<keyword evidence="5" id="KW-0175">Coiled coil</keyword>
<dbReference type="SUPFAM" id="SSF89082">
    <property type="entry name" value="Antibiotic binding domain of TipA-like multidrug resistance regulators"/>
    <property type="match status" value="1"/>
</dbReference>
<dbReference type="SMART" id="SM00422">
    <property type="entry name" value="HTH_MERR"/>
    <property type="match status" value="1"/>
</dbReference>
<protein>
    <submittedName>
        <fullName evidence="7">MerR family transcriptional regulator</fullName>
    </submittedName>
</protein>
<dbReference type="Pfam" id="PF07739">
    <property type="entry name" value="TipAS"/>
    <property type="match status" value="1"/>
</dbReference>
<feature type="domain" description="HTH merR-type" evidence="6">
    <location>
        <begin position="2"/>
        <end position="71"/>
    </location>
</feature>
<keyword evidence="4" id="KW-0804">Transcription</keyword>
<feature type="coiled-coil region" evidence="5">
    <location>
        <begin position="77"/>
        <end position="104"/>
    </location>
</feature>
<evidence type="ECO:0000259" key="6">
    <source>
        <dbReference type="PROSITE" id="PS50937"/>
    </source>
</evidence>
<keyword evidence="8" id="KW-1185">Reference proteome</keyword>
<sequence>MYYKVKEVADMVGISVRMLHHYDKIGLLKPESVSPAGYRLYTDKNLERLQQVLFFKELEFSLQEIKTILDSPGFDKKQALKSHKELLVEKKKRLEKIIKSVEKTIDSIEGGIDMNKKEMFEAFDMTKIEEHKEKYAKEVRQKYGNTKAYKESQEKTSGYGKNDWAAIMAKWDEIYKKIANVMDKGPADSQVQEAVGELRQHITKYFYDCTPEIFRGLGELYVNDERFKTNIDKYKEGLAEFLKEAMNIYCDNLEK</sequence>
<evidence type="ECO:0000256" key="3">
    <source>
        <dbReference type="ARBA" id="ARBA00023159"/>
    </source>
</evidence>
<dbReference type="SUPFAM" id="SSF46955">
    <property type="entry name" value="Putative DNA-binding domain"/>
    <property type="match status" value="1"/>
</dbReference>
<dbReference type="CDD" id="cd01106">
    <property type="entry name" value="HTH_TipAL-Mta"/>
    <property type="match status" value="1"/>
</dbReference>
<dbReference type="InterPro" id="IPR047057">
    <property type="entry name" value="MerR_fam"/>
</dbReference>